<feature type="domain" description="Subtilisin-like protease fibronectin type-III" evidence="16">
    <location>
        <begin position="686"/>
        <end position="787"/>
    </location>
</feature>
<evidence type="ECO:0000259" key="16">
    <source>
        <dbReference type="Pfam" id="PF17766"/>
    </source>
</evidence>
<evidence type="ECO:0000256" key="9">
    <source>
        <dbReference type="ARBA" id="ARBA00022825"/>
    </source>
</evidence>
<dbReference type="InterPro" id="IPR023828">
    <property type="entry name" value="Peptidase_S8_Ser-AS"/>
</dbReference>
<reference evidence="18" key="1">
    <citation type="submission" date="2025-08" db="UniProtKB">
        <authorList>
            <consortium name="RefSeq"/>
        </authorList>
    </citation>
    <scope>IDENTIFICATION</scope>
</reference>
<feature type="active site" description="Charge relay system" evidence="10 11">
    <location>
        <position position="221"/>
    </location>
</feature>
<comment type="subcellular location">
    <subcellularLocation>
        <location evidence="2">Secreted</location>
        <location evidence="2">Extracellular space</location>
        <location evidence="2">Apoplast</location>
    </subcellularLocation>
</comment>
<dbReference type="InterPro" id="IPR036852">
    <property type="entry name" value="Peptidase_S8/S53_dom_sf"/>
</dbReference>
<evidence type="ECO:0000256" key="3">
    <source>
        <dbReference type="ARBA" id="ARBA00011073"/>
    </source>
</evidence>
<dbReference type="InterPro" id="IPR000209">
    <property type="entry name" value="Peptidase_S8/S53_dom"/>
</dbReference>
<dbReference type="InterPro" id="IPR041469">
    <property type="entry name" value="Subtilisin-like_FN3"/>
</dbReference>
<dbReference type="KEGG" id="peu:105140274"/>
<dbReference type="GO" id="GO:0006508">
    <property type="term" value="P:proteolysis"/>
    <property type="evidence" value="ECO:0007669"/>
    <property type="project" value="UniProtKB-KW"/>
</dbReference>
<keyword evidence="4" id="KW-0052">Apoplast</keyword>
<dbReference type="InterPro" id="IPR037045">
    <property type="entry name" value="S8pro/Inhibitor_I9_sf"/>
</dbReference>
<evidence type="ECO:0000256" key="11">
    <source>
        <dbReference type="PROSITE-ProRule" id="PRU01240"/>
    </source>
</evidence>
<dbReference type="PROSITE" id="PS51257">
    <property type="entry name" value="PROKAR_LIPOPROTEIN"/>
    <property type="match status" value="1"/>
</dbReference>
<evidence type="ECO:0000256" key="4">
    <source>
        <dbReference type="ARBA" id="ARBA00022523"/>
    </source>
</evidence>
<dbReference type="Gene3D" id="3.40.50.200">
    <property type="entry name" value="Peptidase S8/S53 domain"/>
    <property type="match status" value="1"/>
</dbReference>
<dbReference type="InterPro" id="IPR010259">
    <property type="entry name" value="S8pro/Inhibitor_I9"/>
</dbReference>
<dbReference type="InterPro" id="IPR015500">
    <property type="entry name" value="Peptidase_S8_subtilisin-rel"/>
</dbReference>
<evidence type="ECO:0000256" key="6">
    <source>
        <dbReference type="ARBA" id="ARBA00022670"/>
    </source>
</evidence>
<dbReference type="PROSITE" id="PS51892">
    <property type="entry name" value="SUBTILASE"/>
    <property type="match status" value="1"/>
</dbReference>
<evidence type="ECO:0000259" key="13">
    <source>
        <dbReference type="Pfam" id="PF00082"/>
    </source>
</evidence>
<dbReference type="Proteomes" id="UP000694918">
    <property type="component" value="Unplaced"/>
</dbReference>
<evidence type="ECO:0000313" key="18">
    <source>
        <dbReference type="RefSeq" id="XP_011045348.1"/>
    </source>
</evidence>
<evidence type="ECO:0000256" key="7">
    <source>
        <dbReference type="ARBA" id="ARBA00022729"/>
    </source>
</evidence>
<dbReference type="InterPro" id="IPR034197">
    <property type="entry name" value="Peptidases_S8_3"/>
</dbReference>
<dbReference type="CDD" id="cd02120">
    <property type="entry name" value="PA_subtilisin_like"/>
    <property type="match status" value="1"/>
</dbReference>
<evidence type="ECO:0000256" key="2">
    <source>
        <dbReference type="ARBA" id="ARBA00004271"/>
    </source>
</evidence>
<keyword evidence="17" id="KW-1185">Reference proteome</keyword>
<feature type="domain" description="Inhibitor I9" evidence="15">
    <location>
        <begin position="23"/>
        <end position="101"/>
    </location>
</feature>
<dbReference type="Gene3D" id="3.50.30.30">
    <property type="match status" value="1"/>
</dbReference>
<accession>A0AAJ6VBH1</accession>
<dbReference type="GO" id="GO:0009609">
    <property type="term" value="P:response to symbiotic bacterium"/>
    <property type="evidence" value="ECO:0007669"/>
    <property type="project" value="UniProtKB-ARBA"/>
</dbReference>
<dbReference type="FunFam" id="3.40.50.200:FF:000006">
    <property type="entry name" value="Subtilisin-like protease SBT1.5"/>
    <property type="match status" value="1"/>
</dbReference>
<comment type="similarity">
    <text evidence="3 11">Belongs to the peptidase S8 family.</text>
</comment>
<feature type="active site" description="Charge relay system" evidence="10 11">
    <location>
        <position position="148"/>
    </location>
</feature>
<organism evidence="17 18">
    <name type="scientific">Populus euphratica</name>
    <name type="common">Euphrates poplar</name>
    <dbReference type="NCBI Taxonomy" id="75702"/>
    <lineage>
        <taxon>Eukaryota</taxon>
        <taxon>Viridiplantae</taxon>
        <taxon>Streptophyta</taxon>
        <taxon>Embryophyta</taxon>
        <taxon>Tracheophyta</taxon>
        <taxon>Spermatophyta</taxon>
        <taxon>Magnoliopsida</taxon>
        <taxon>eudicotyledons</taxon>
        <taxon>Gunneridae</taxon>
        <taxon>Pentapetalae</taxon>
        <taxon>rosids</taxon>
        <taxon>fabids</taxon>
        <taxon>Malpighiales</taxon>
        <taxon>Salicaceae</taxon>
        <taxon>Saliceae</taxon>
        <taxon>Populus</taxon>
    </lineage>
</organism>
<dbReference type="SUPFAM" id="SSF52743">
    <property type="entry name" value="Subtilisin-like"/>
    <property type="match status" value="1"/>
</dbReference>
<keyword evidence="8 11" id="KW-0378">Hydrolase</keyword>
<dbReference type="Pfam" id="PF00082">
    <property type="entry name" value="Peptidase_S8"/>
    <property type="match status" value="1"/>
</dbReference>
<dbReference type="Pfam" id="PF05922">
    <property type="entry name" value="Inhibitor_I9"/>
    <property type="match status" value="1"/>
</dbReference>
<evidence type="ECO:0000256" key="5">
    <source>
        <dbReference type="ARBA" id="ARBA00022525"/>
    </source>
</evidence>
<feature type="domain" description="PA" evidence="14">
    <location>
        <begin position="429"/>
        <end position="494"/>
    </location>
</feature>
<evidence type="ECO:0000259" key="14">
    <source>
        <dbReference type="Pfam" id="PF02225"/>
    </source>
</evidence>
<evidence type="ECO:0000259" key="15">
    <source>
        <dbReference type="Pfam" id="PF05922"/>
    </source>
</evidence>
<evidence type="ECO:0000256" key="1">
    <source>
        <dbReference type="ARBA" id="ARBA00002076"/>
    </source>
</evidence>
<evidence type="ECO:0000256" key="12">
    <source>
        <dbReference type="SAM" id="SignalP"/>
    </source>
</evidence>
<dbReference type="GO" id="GO:0009610">
    <property type="term" value="P:response to symbiotic fungus"/>
    <property type="evidence" value="ECO:0007669"/>
    <property type="project" value="UniProtKB-ARBA"/>
</dbReference>
<dbReference type="InterPro" id="IPR003137">
    <property type="entry name" value="PA_domain"/>
</dbReference>
<sequence length="790" mass="85448">MKKLSILFLFLLPLLASCEEKQVYIVYFGEHKGEKALHEIEEFHHSYLYGVKQTEEEAKASLLYSYKHSINGFAALLNPDEASKLSELKEVVSVFKSNPRKYSVQTTRSWRFAGLEEEGHNVNHGFGEGSDLLKRAGYGKQVIVGLIDSGVWPESQSFTDEGMGPIPKSWKGICQNGPDFNSSHCNKKIIGARYYIKGFENYYGPLNMTEDSRSPRDRDGHGTHTASTAVGSRVKNAAALGGFARGTATGGAPLAHLAIYKVCWAIPNQEKAEGNTCFEEDMLAAIDDAIGDGVHVMSISIGTREPTPLKEDGIAIGAFHALKKNIVVACAAGNEGPAPSTLSNPSPWVITVGASGVDRAFLGPLVLGNGMKIEGQTVTPYKLDKDCPLVFAADAVASNVPKNGTRFLSSQNNLRRRLGLYQCLPNSLSPRKVRGKIVLCMRGSGMRVAKGMEVKRAGGFGFILGNSQANGNDVIVDAHVLPATSVGYNDAMKILNYIRSTKNPMARIGLARTVLHYRPAPVMASFTSRGPNVIHPSILKPDITAPGVNILAAWSGATAPSKLYEDKRLVKYNIISGTSMACPHVAAAAALLRAIHPEWSSAAIRSALMTTAWMKNNMGQPIADQSGNAATPFQFGSGHFRPAKAADPGLVYDASYTDYLLYLCSYGVENVYPKFKCPAVSPSIYNFNYPSVSLPKLNGTLNITRTVTNVGASSSVYFFSARPPLGFAVKASPSVLFFNHVGQKKSFIVTIKAREDSMSNGHNKGEYAFGWYTWSNGHHDVRSPMAVSLA</sequence>
<dbReference type="FunFam" id="3.30.70.80:FF:000002">
    <property type="entry name" value="Subtilisin-like protease SBT5.3"/>
    <property type="match status" value="1"/>
</dbReference>
<dbReference type="CDD" id="cd04852">
    <property type="entry name" value="Peptidases_S8_3"/>
    <property type="match status" value="1"/>
</dbReference>
<evidence type="ECO:0000256" key="8">
    <source>
        <dbReference type="ARBA" id="ARBA00022801"/>
    </source>
</evidence>
<keyword evidence="7 12" id="KW-0732">Signal</keyword>
<dbReference type="Pfam" id="PF17766">
    <property type="entry name" value="fn3_6"/>
    <property type="match status" value="1"/>
</dbReference>
<keyword evidence="5" id="KW-0964">Secreted</keyword>
<dbReference type="Gene3D" id="3.30.70.80">
    <property type="entry name" value="Peptidase S8 propeptide/proteinase inhibitor I9"/>
    <property type="match status" value="1"/>
</dbReference>
<dbReference type="GO" id="GO:0004252">
    <property type="term" value="F:serine-type endopeptidase activity"/>
    <property type="evidence" value="ECO:0007669"/>
    <property type="project" value="UniProtKB-UniRule"/>
</dbReference>
<gene>
    <name evidence="18" type="primary">LOC105140274</name>
</gene>
<proteinExistence type="inferred from homology"/>
<dbReference type="PROSITE" id="PS00138">
    <property type="entry name" value="SUBTILASE_SER"/>
    <property type="match status" value="1"/>
</dbReference>
<feature type="signal peptide" evidence="12">
    <location>
        <begin position="1"/>
        <end position="18"/>
    </location>
</feature>
<dbReference type="GO" id="GO:0048046">
    <property type="term" value="C:apoplast"/>
    <property type="evidence" value="ECO:0007669"/>
    <property type="project" value="UniProtKB-SubCell"/>
</dbReference>
<evidence type="ECO:0000313" key="17">
    <source>
        <dbReference type="Proteomes" id="UP000694918"/>
    </source>
</evidence>
<feature type="active site" description="Charge relay system" evidence="10 11">
    <location>
        <position position="579"/>
    </location>
</feature>
<protein>
    <submittedName>
        <fullName evidence="18">Subtilisin-like protease SBT5.3 isoform X1</fullName>
    </submittedName>
</protein>
<dbReference type="PRINTS" id="PR00723">
    <property type="entry name" value="SUBTILISIN"/>
</dbReference>
<keyword evidence="9 11" id="KW-0720">Serine protease</keyword>
<name>A0AAJ6VBH1_POPEU</name>
<dbReference type="Pfam" id="PF02225">
    <property type="entry name" value="PA"/>
    <property type="match status" value="1"/>
</dbReference>
<dbReference type="GeneID" id="105140274"/>
<dbReference type="AlphaFoldDB" id="A0AAJ6VBH1"/>
<dbReference type="Gene3D" id="2.60.40.2310">
    <property type="match status" value="1"/>
</dbReference>
<feature type="domain" description="Peptidase S8/S53" evidence="13">
    <location>
        <begin position="139"/>
        <end position="638"/>
    </location>
</feature>
<dbReference type="RefSeq" id="XP_011045348.1">
    <property type="nucleotide sequence ID" value="XM_011047046.1"/>
</dbReference>
<feature type="chain" id="PRO_5042493015" evidence="12">
    <location>
        <begin position="19"/>
        <end position="790"/>
    </location>
</feature>
<dbReference type="PANTHER" id="PTHR10795">
    <property type="entry name" value="PROPROTEIN CONVERTASE SUBTILISIN/KEXIN"/>
    <property type="match status" value="1"/>
</dbReference>
<evidence type="ECO:0000256" key="10">
    <source>
        <dbReference type="PIRSR" id="PIRSR615500-1"/>
    </source>
</evidence>
<dbReference type="FunFam" id="3.50.30.30:FF:000005">
    <property type="entry name" value="subtilisin-like protease SBT1.5"/>
    <property type="match status" value="1"/>
</dbReference>
<comment type="function">
    <text evidence="1">Required for arbuscular mycorrhiza (AM) development during AM symbiosis with AM fungi (e.g. Glomeromycota intraradices).</text>
</comment>
<keyword evidence="6 11" id="KW-0645">Protease</keyword>
<dbReference type="InterPro" id="IPR045051">
    <property type="entry name" value="SBT"/>
</dbReference>